<evidence type="ECO:0000313" key="10">
    <source>
        <dbReference type="EMBL" id="KHE92383.1"/>
    </source>
</evidence>
<dbReference type="GO" id="GO:0031564">
    <property type="term" value="P:transcription antitermination"/>
    <property type="evidence" value="ECO:0007669"/>
    <property type="project" value="UniProtKB-UniRule"/>
</dbReference>
<accession>A0A0B0EMN4</accession>
<dbReference type="SUPFAM" id="SSF50104">
    <property type="entry name" value="Translation proteins SH3-like domain"/>
    <property type="match status" value="1"/>
</dbReference>
<evidence type="ECO:0000256" key="3">
    <source>
        <dbReference type="ARBA" id="ARBA00023015"/>
    </source>
</evidence>
<dbReference type="PROSITE" id="PS01014">
    <property type="entry name" value="NUSG"/>
    <property type="match status" value="1"/>
</dbReference>
<dbReference type="Gene3D" id="2.30.30.30">
    <property type="match status" value="1"/>
</dbReference>
<dbReference type="EMBL" id="JRYO01000135">
    <property type="protein sequence ID" value="KHE92383.1"/>
    <property type="molecule type" value="Genomic_DNA"/>
</dbReference>
<keyword evidence="1 5" id="KW-0806">Transcription termination</keyword>
<dbReference type="PANTHER" id="PTHR30265">
    <property type="entry name" value="RHO-INTERACTING TRANSCRIPTION TERMINATION FACTOR NUSG"/>
    <property type="match status" value="1"/>
</dbReference>
<dbReference type="InterPro" id="IPR005824">
    <property type="entry name" value="KOW"/>
</dbReference>
<comment type="caution">
    <text evidence="10">The sequence shown here is derived from an EMBL/GenBank/DDBJ whole genome shotgun (WGS) entry which is preliminary data.</text>
</comment>
<dbReference type="GO" id="GO:0032784">
    <property type="term" value="P:regulation of DNA-templated transcription elongation"/>
    <property type="evidence" value="ECO:0007669"/>
    <property type="project" value="InterPro"/>
</dbReference>
<dbReference type="NCBIfam" id="TIGR00922">
    <property type="entry name" value="nusG"/>
    <property type="match status" value="1"/>
</dbReference>
<evidence type="ECO:0000256" key="6">
    <source>
        <dbReference type="NCBIfam" id="TIGR00922"/>
    </source>
</evidence>
<evidence type="ECO:0000256" key="4">
    <source>
        <dbReference type="ARBA" id="ARBA00023163"/>
    </source>
</evidence>
<dbReference type="HAMAP" id="MF_00948">
    <property type="entry name" value="NusG"/>
    <property type="match status" value="1"/>
</dbReference>
<keyword evidence="2 5" id="KW-0889">Transcription antitermination</keyword>
<dbReference type="eggNOG" id="COG0250">
    <property type="taxonomic scope" value="Bacteria"/>
</dbReference>
<evidence type="ECO:0000256" key="7">
    <source>
        <dbReference type="RuleBase" id="RU000538"/>
    </source>
</evidence>
<dbReference type="CDD" id="cd09891">
    <property type="entry name" value="NGN_Bact_1"/>
    <property type="match status" value="1"/>
</dbReference>
<dbReference type="InterPro" id="IPR006645">
    <property type="entry name" value="NGN-like_dom"/>
</dbReference>
<dbReference type="Pfam" id="PF00467">
    <property type="entry name" value="KOW"/>
    <property type="match status" value="1"/>
</dbReference>
<dbReference type="SMART" id="SM00738">
    <property type="entry name" value="NGN"/>
    <property type="match status" value="1"/>
</dbReference>
<dbReference type="GO" id="GO:0006353">
    <property type="term" value="P:DNA-templated transcription termination"/>
    <property type="evidence" value="ECO:0007669"/>
    <property type="project" value="UniProtKB-UniRule"/>
</dbReference>
<evidence type="ECO:0000256" key="5">
    <source>
        <dbReference type="HAMAP-Rule" id="MF_00948"/>
    </source>
</evidence>
<dbReference type="SMART" id="SM00739">
    <property type="entry name" value="KOW"/>
    <property type="match status" value="1"/>
</dbReference>
<dbReference type="InterPro" id="IPR043425">
    <property type="entry name" value="NusG-like"/>
</dbReference>
<comment type="similarity">
    <text evidence="5 7">Belongs to the NusG family.</text>
</comment>
<name>A0A0B0EMN4_9BACT</name>
<dbReference type="Pfam" id="PF02357">
    <property type="entry name" value="NusG"/>
    <property type="match status" value="1"/>
</dbReference>
<reference evidence="10 11" key="1">
    <citation type="submission" date="2014-10" db="EMBL/GenBank/DDBJ databases">
        <title>Draft genome of anammox bacterium scalindua brodae, obtained using differential coverage binning of sequence data from two enrichment reactors.</title>
        <authorList>
            <person name="Speth D.R."/>
            <person name="Russ L."/>
            <person name="Kartal B."/>
            <person name="Op den Camp H.J."/>
            <person name="Dutilh B.E."/>
            <person name="Jetten M.S."/>
        </authorList>
    </citation>
    <scope>NUCLEOTIDE SEQUENCE [LARGE SCALE GENOMIC DNA]</scope>
    <source>
        <strain evidence="10">RU1</strain>
    </source>
</reference>
<dbReference type="InterPro" id="IPR008991">
    <property type="entry name" value="Translation_prot_SH3-like_sf"/>
</dbReference>
<dbReference type="SUPFAM" id="SSF82679">
    <property type="entry name" value="N-utilization substance G protein NusG, N-terminal domain"/>
    <property type="match status" value="1"/>
</dbReference>
<keyword evidence="3 5" id="KW-0805">Transcription regulation</keyword>
<dbReference type="Proteomes" id="UP000030652">
    <property type="component" value="Unassembled WGS sequence"/>
</dbReference>
<sequence>MAKKWFVLRVQSNREDKVKGDLEKRIKIQGIENLVPQILVPSEKVSEIKGGKKKVVERKVYPGYIMAEIEVGEKGEIPEEVWYMIRDVPGAGDFVGGDSKPIAMENSEVEKLLKEAVLGEDKPKAEIDFNNGDRVRVKEGPFENFEGVVEEVLPTSGCLKLMLTIFGRPTPVELEYWQVEAL</sequence>
<dbReference type="InterPro" id="IPR015869">
    <property type="entry name" value="Transcrpt_antiterm_NusG_bac_CS"/>
</dbReference>
<dbReference type="Gene3D" id="3.30.70.940">
    <property type="entry name" value="NusG, N-terminal domain"/>
    <property type="match status" value="1"/>
</dbReference>
<gene>
    <name evidence="5" type="primary">nusG</name>
    <name evidence="10" type="ORF">SCABRO_01947</name>
</gene>
<evidence type="ECO:0000259" key="8">
    <source>
        <dbReference type="SMART" id="SM00738"/>
    </source>
</evidence>
<evidence type="ECO:0000259" key="9">
    <source>
        <dbReference type="SMART" id="SM00739"/>
    </source>
</evidence>
<dbReference type="InterPro" id="IPR036735">
    <property type="entry name" value="NGN_dom_sf"/>
</dbReference>
<evidence type="ECO:0000313" key="11">
    <source>
        <dbReference type="Proteomes" id="UP000030652"/>
    </source>
</evidence>
<dbReference type="GO" id="GO:0006354">
    <property type="term" value="P:DNA-templated transcription elongation"/>
    <property type="evidence" value="ECO:0007669"/>
    <property type="project" value="UniProtKB-UniRule"/>
</dbReference>
<dbReference type="InterPro" id="IPR047050">
    <property type="entry name" value="NGN"/>
</dbReference>
<dbReference type="GO" id="GO:0005829">
    <property type="term" value="C:cytosol"/>
    <property type="evidence" value="ECO:0007669"/>
    <property type="project" value="TreeGrafter"/>
</dbReference>
<evidence type="ECO:0000256" key="2">
    <source>
        <dbReference type="ARBA" id="ARBA00022814"/>
    </source>
</evidence>
<proteinExistence type="inferred from homology"/>
<dbReference type="InterPro" id="IPR014722">
    <property type="entry name" value="Rib_uL2_dom2"/>
</dbReference>
<feature type="domain" description="KOW" evidence="9">
    <location>
        <begin position="128"/>
        <end position="155"/>
    </location>
</feature>
<protein>
    <recommendedName>
        <fullName evidence="5 6">Transcription termination/antitermination protein NusG</fullName>
    </recommendedName>
</protein>
<dbReference type="AlphaFoldDB" id="A0A0B0EMN4"/>
<dbReference type="PRINTS" id="PR00338">
    <property type="entry name" value="NUSGTNSCPFCT"/>
</dbReference>
<evidence type="ECO:0000256" key="1">
    <source>
        <dbReference type="ARBA" id="ARBA00022472"/>
    </source>
</evidence>
<dbReference type="PANTHER" id="PTHR30265:SF2">
    <property type="entry name" value="TRANSCRIPTION TERMINATION_ANTITERMINATION PROTEIN NUSG"/>
    <property type="match status" value="1"/>
</dbReference>
<dbReference type="PATRIC" id="fig|237368.3.peg.2113"/>
<dbReference type="CDD" id="cd06091">
    <property type="entry name" value="KOW_NusG"/>
    <property type="match status" value="1"/>
</dbReference>
<feature type="domain" description="NusG-like N-terminal" evidence="8">
    <location>
        <begin position="2"/>
        <end position="116"/>
    </location>
</feature>
<keyword evidence="4 5" id="KW-0804">Transcription</keyword>
<organism evidence="10 11">
    <name type="scientific">Candidatus Scalindua brodae</name>
    <dbReference type="NCBI Taxonomy" id="237368"/>
    <lineage>
        <taxon>Bacteria</taxon>
        <taxon>Pseudomonadati</taxon>
        <taxon>Planctomycetota</taxon>
        <taxon>Candidatus Brocadiia</taxon>
        <taxon>Candidatus Brocadiales</taxon>
        <taxon>Candidatus Scalinduaceae</taxon>
        <taxon>Candidatus Scalindua</taxon>
    </lineage>
</organism>
<dbReference type="InterPro" id="IPR001062">
    <property type="entry name" value="Transcrpt_antiterm_NusG"/>
</dbReference>
<comment type="function">
    <text evidence="5 7">Participates in transcription elongation, termination and antitermination.</text>
</comment>